<dbReference type="InterPro" id="IPR051049">
    <property type="entry name" value="Dienelactone_hydrolase-like"/>
</dbReference>
<comment type="caution">
    <text evidence="2">The sequence shown here is derived from an EMBL/GenBank/DDBJ whole genome shotgun (WGS) entry which is preliminary data.</text>
</comment>
<dbReference type="PANTHER" id="PTHR46623:SF6">
    <property type="entry name" value="ALPHA_BETA-HYDROLASES SUPERFAMILY PROTEIN"/>
    <property type="match status" value="1"/>
</dbReference>
<dbReference type="InterPro" id="IPR029058">
    <property type="entry name" value="AB_hydrolase_fold"/>
</dbReference>
<dbReference type="OrthoDB" id="9787933at2"/>
<sequence>MTEQVESRDITVDGLRAHLTAPVGGKPRAATLLLPMITGIGRRVREFGESVTARTGALTLAWDPWHGKSSDDTEFAELRELHAKLEDEAALGEHRRLLDHLRWEYGISSPSVAGWCLGGRLALILGARAPELSAVVAYHPTLPPEPAPGHTVDAIAATRDIRAPVMVHYPGKDSLVPRENFTRLQTALQERDTESATIVHLYPRAKHGFSDDRRHGERVNADAWAVSWPQTLEFLSATAKTEGEDA</sequence>
<name>A0A5N0VDK3_9PSEU</name>
<dbReference type="RefSeq" id="WP_144747069.1">
    <property type="nucleotide sequence ID" value="NZ_VMNW02000007.1"/>
</dbReference>
<organism evidence="2 3">
    <name type="scientific">Amycolatopsis acidicola</name>
    <dbReference type="NCBI Taxonomy" id="2596893"/>
    <lineage>
        <taxon>Bacteria</taxon>
        <taxon>Bacillati</taxon>
        <taxon>Actinomycetota</taxon>
        <taxon>Actinomycetes</taxon>
        <taxon>Pseudonocardiales</taxon>
        <taxon>Pseudonocardiaceae</taxon>
        <taxon>Amycolatopsis</taxon>
    </lineage>
</organism>
<gene>
    <name evidence="2" type="ORF">FPZ12_007445</name>
</gene>
<dbReference type="SUPFAM" id="SSF53474">
    <property type="entry name" value="alpha/beta-Hydrolases"/>
    <property type="match status" value="1"/>
</dbReference>
<keyword evidence="3" id="KW-1185">Reference proteome</keyword>
<feature type="domain" description="Dienelactone hydrolase" evidence="1">
    <location>
        <begin position="22"/>
        <end position="237"/>
    </location>
</feature>
<dbReference type="InterPro" id="IPR002925">
    <property type="entry name" value="Dienelactn_hydro"/>
</dbReference>
<proteinExistence type="predicted"/>
<evidence type="ECO:0000313" key="3">
    <source>
        <dbReference type="Proteomes" id="UP000319769"/>
    </source>
</evidence>
<reference evidence="2" key="1">
    <citation type="submission" date="2019-09" db="EMBL/GenBank/DDBJ databases">
        <authorList>
            <person name="Teo W.F.A."/>
            <person name="Duangmal K."/>
        </authorList>
    </citation>
    <scope>NUCLEOTIDE SEQUENCE [LARGE SCALE GENOMIC DNA]</scope>
    <source>
        <strain evidence="2">K81G1</strain>
    </source>
</reference>
<keyword evidence="2" id="KW-0378">Hydrolase</keyword>
<dbReference type="EMBL" id="VMNW02000007">
    <property type="protein sequence ID" value="KAA9164419.1"/>
    <property type="molecule type" value="Genomic_DNA"/>
</dbReference>
<dbReference type="AlphaFoldDB" id="A0A5N0VDK3"/>
<dbReference type="Pfam" id="PF01738">
    <property type="entry name" value="DLH"/>
    <property type="match status" value="1"/>
</dbReference>
<dbReference type="GO" id="GO:0016787">
    <property type="term" value="F:hydrolase activity"/>
    <property type="evidence" value="ECO:0007669"/>
    <property type="project" value="UniProtKB-KW"/>
</dbReference>
<accession>A0A5N0VDK3</accession>
<evidence type="ECO:0000313" key="2">
    <source>
        <dbReference type="EMBL" id="KAA9164419.1"/>
    </source>
</evidence>
<dbReference type="Proteomes" id="UP000319769">
    <property type="component" value="Unassembled WGS sequence"/>
</dbReference>
<evidence type="ECO:0000259" key="1">
    <source>
        <dbReference type="Pfam" id="PF01738"/>
    </source>
</evidence>
<dbReference type="PANTHER" id="PTHR46623">
    <property type="entry name" value="CARBOXYMETHYLENEBUTENOLIDASE-RELATED"/>
    <property type="match status" value="1"/>
</dbReference>
<protein>
    <submittedName>
        <fullName evidence="2">Dienelactone hydrolase</fullName>
    </submittedName>
</protein>
<dbReference type="Gene3D" id="3.40.50.1820">
    <property type="entry name" value="alpha/beta hydrolase"/>
    <property type="match status" value="1"/>
</dbReference>